<evidence type="ECO:0000313" key="4">
    <source>
        <dbReference type="EMBL" id="PQJ81929.1"/>
    </source>
</evidence>
<dbReference type="PANTHER" id="PTHR13817">
    <property type="entry name" value="TITIN"/>
    <property type="match status" value="1"/>
</dbReference>
<feature type="domain" description="Fibronectin type-III" evidence="3">
    <location>
        <begin position="95"/>
        <end position="191"/>
    </location>
</feature>
<dbReference type="Gene3D" id="2.60.40.10">
    <property type="entry name" value="Immunoglobulins"/>
    <property type="match status" value="2"/>
</dbReference>
<dbReference type="InterPro" id="IPR050964">
    <property type="entry name" value="Striated_Muscle_Regulatory"/>
</dbReference>
<evidence type="ECO:0000256" key="2">
    <source>
        <dbReference type="SAM" id="SignalP"/>
    </source>
</evidence>
<gene>
    <name evidence="4" type="ORF">BTO16_04790</name>
</gene>
<dbReference type="OrthoDB" id="9798299at2"/>
<dbReference type="PANTHER" id="PTHR13817:SF73">
    <property type="entry name" value="FIBRONECTIN TYPE-III DOMAIN-CONTAINING PROTEIN"/>
    <property type="match status" value="1"/>
</dbReference>
<dbReference type="InterPro" id="IPR011871">
    <property type="entry name" value="Fib_succ_major"/>
</dbReference>
<keyword evidence="1" id="KW-0677">Repeat</keyword>
<reference evidence="4 5" key="1">
    <citation type="submission" date="2016-12" db="EMBL/GenBank/DDBJ databases">
        <title>Trade-off between light-utilization and light-protection in marine flavobacteria.</title>
        <authorList>
            <person name="Kumagai Y."/>
            <person name="Yoshizawa S."/>
            <person name="Kogure K."/>
            <person name="Iwasaki W."/>
        </authorList>
    </citation>
    <scope>NUCLEOTIDE SEQUENCE [LARGE SCALE GENOMIC DNA]</scope>
    <source>
        <strain evidence="4 5">ATCC 43844</strain>
    </source>
</reference>
<sequence length="472" mass="47327">MKKLLLLLVAVLATSFASFAQVGIGTSTPDASAALDITSTTGGLLMPRMTLTQLQAISNPINGLLVFVTDYDGGKFLVHDGSNWGVVALGSFGIVPDAPAIGTVTFSSGQAVVPFTAPASNGGSSITSYTATSSPAGFTGILSQSGSGSITVTGLTNGTAYTFTVSATNGIGTSLASTVSNSVTPVSVPDAPAIGTVTFSSGQAVVPFTAPASNGGSSITSYTATSSPGGFTGILSQSGSGSITVTGLTNGTAYTFTVTATNGIGTSLASIASNSVGSIPTVNVNMGNSTTATFLAHNLGADTTLAADTPVQGIHGYYYQWGKKVHVATAYTSGGAIDGWNSTGAANGSWIDATKTTNDPCPAGFRVPTKAQWVAVFANNTTTNIGTFINSTTNFGSAKQFGSEANKLTLPAAGYRSGSNGTLPNRGGSGYYWSSTEDGSTNANYGAFNSSNAYPNSNTNRTTGFSVRCVSE</sequence>
<feature type="signal peptide" evidence="2">
    <location>
        <begin position="1"/>
        <end position="20"/>
    </location>
</feature>
<dbReference type="InterPro" id="IPR036116">
    <property type="entry name" value="FN3_sf"/>
</dbReference>
<accession>A0A2S7WWE9</accession>
<dbReference type="Pfam" id="PF09603">
    <property type="entry name" value="Fib_succ_major"/>
    <property type="match status" value="1"/>
</dbReference>
<comment type="caution">
    <text evidence="4">The sequence shown here is derived from an EMBL/GenBank/DDBJ whole genome shotgun (WGS) entry which is preliminary data.</text>
</comment>
<dbReference type="PROSITE" id="PS50853">
    <property type="entry name" value="FN3"/>
    <property type="match status" value="2"/>
</dbReference>
<dbReference type="Proteomes" id="UP000239068">
    <property type="component" value="Unassembled WGS sequence"/>
</dbReference>
<keyword evidence="5" id="KW-1185">Reference proteome</keyword>
<dbReference type="SUPFAM" id="SSF49265">
    <property type="entry name" value="Fibronectin type III"/>
    <property type="match status" value="1"/>
</dbReference>
<proteinExistence type="predicted"/>
<dbReference type="Pfam" id="PF00041">
    <property type="entry name" value="fn3"/>
    <property type="match status" value="2"/>
</dbReference>
<dbReference type="InterPro" id="IPR003961">
    <property type="entry name" value="FN3_dom"/>
</dbReference>
<dbReference type="SMART" id="SM00060">
    <property type="entry name" value="FN3"/>
    <property type="match status" value="2"/>
</dbReference>
<dbReference type="RefSeq" id="WP_105020499.1">
    <property type="nucleotide sequence ID" value="NZ_MSCM01000001.1"/>
</dbReference>
<dbReference type="AlphaFoldDB" id="A0A2S7WWE9"/>
<feature type="chain" id="PRO_5015467709" description="Fibronectin type-III domain-containing protein" evidence="2">
    <location>
        <begin position="21"/>
        <end position="472"/>
    </location>
</feature>
<protein>
    <recommendedName>
        <fullName evidence="3">Fibronectin type-III domain-containing protein</fullName>
    </recommendedName>
</protein>
<dbReference type="CDD" id="cd00063">
    <property type="entry name" value="FN3"/>
    <property type="match status" value="2"/>
</dbReference>
<evidence type="ECO:0000313" key="5">
    <source>
        <dbReference type="Proteomes" id="UP000239068"/>
    </source>
</evidence>
<evidence type="ECO:0000256" key="1">
    <source>
        <dbReference type="ARBA" id="ARBA00022737"/>
    </source>
</evidence>
<name>A0A2S7WWE9_9FLAO</name>
<dbReference type="InterPro" id="IPR013783">
    <property type="entry name" value="Ig-like_fold"/>
</dbReference>
<dbReference type="EMBL" id="MSCM01000001">
    <property type="protein sequence ID" value="PQJ81929.1"/>
    <property type="molecule type" value="Genomic_DNA"/>
</dbReference>
<dbReference type="NCBIfam" id="TIGR02145">
    <property type="entry name" value="Fib_succ_major"/>
    <property type="match status" value="1"/>
</dbReference>
<feature type="domain" description="Fibronectin type-III" evidence="3">
    <location>
        <begin position="192"/>
        <end position="281"/>
    </location>
</feature>
<keyword evidence="2" id="KW-0732">Signal</keyword>
<organism evidence="4 5">
    <name type="scientific">Polaribacter glomeratus</name>
    <dbReference type="NCBI Taxonomy" id="102"/>
    <lineage>
        <taxon>Bacteria</taxon>
        <taxon>Pseudomonadati</taxon>
        <taxon>Bacteroidota</taxon>
        <taxon>Flavobacteriia</taxon>
        <taxon>Flavobacteriales</taxon>
        <taxon>Flavobacteriaceae</taxon>
    </lineage>
</organism>
<evidence type="ECO:0000259" key="3">
    <source>
        <dbReference type="PROSITE" id="PS50853"/>
    </source>
</evidence>